<organism evidence="2 3">
    <name type="scientific">Hanseniaspora uvarum</name>
    <name type="common">Yeast</name>
    <name type="synonym">Kloeckera apiculata</name>
    <dbReference type="NCBI Taxonomy" id="29833"/>
    <lineage>
        <taxon>Eukaryota</taxon>
        <taxon>Fungi</taxon>
        <taxon>Dikarya</taxon>
        <taxon>Ascomycota</taxon>
        <taxon>Saccharomycotina</taxon>
        <taxon>Saccharomycetes</taxon>
        <taxon>Saccharomycodales</taxon>
        <taxon>Saccharomycodaceae</taxon>
        <taxon>Hanseniaspora</taxon>
    </lineage>
</organism>
<keyword evidence="3" id="KW-1185">Reference proteome</keyword>
<reference evidence="3" key="1">
    <citation type="journal article" date="2016" name="Genome Announc.">
        <title>Genome sequences of three species of Hanseniaspora isolated from spontaneous wine fermentations.</title>
        <authorList>
            <person name="Sternes P.R."/>
            <person name="Lee D."/>
            <person name="Kutyna D.R."/>
            <person name="Borneman A.R."/>
        </authorList>
    </citation>
    <scope>NUCLEOTIDE SEQUENCE [LARGE SCALE GENOMIC DNA]</scope>
    <source>
        <strain evidence="3">AWRI3580</strain>
    </source>
</reference>
<evidence type="ECO:0000256" key="1">
    <source>
        <dbReference type="SAM" id="Coils"/>
    </source>
</evidence>
<gene>
    <name evidence="2" type="ORF">AWRI3580_g559</name>
</gene>
<name>A0A1E5S0T0_HANUV</name>
<dbReference type="AlphaFoldDB" id="A0A1E5S0T0"/>
<dbReference type="VEuPathDB" id="FungiDB:AWRI3580_g559"/>
<dbReference type="Proteomes" id="UP000095358">
    <property type="component" value="Unassembled WGS sequence"/>
</dbReference>
<evidence type="ECO:0000313" key="2">
    <source>
        <dbReference type="EMBL" id="OEJ92827.1"/>
    </source>
</evidence>
<sequence>MNYNNLESEPFVDNELEDIQKDINTKIDFLQEKVIKDLIRVRLFQNKKALIDQYSINDQNNSNSNQVDSNEDNDDIEIKLLKDKNNELENLIESKKNEIDQLRKTQESIETDLQNTINDLKLNCEQYNEYIENLKNSVLANKTNEKKQLMNDHKAENETINSKNELISKILQLKIEIIRNSIVFQFKNKYSVTLTKDTNNTNKITDWKSKSYNLSISDRNKLEKEFNSMDLKSWIVNVRELLIK</sequence>
<keyword evidence="1" id="KW-0175">Coiled coil</keyword>
<dbReference type="OrthoDB" id="3973110at2759"/>
<feature type="coiled-coil region" evidence="1">
    <location>
        <begin position="78"/>
        <end position="159"/>
    </location>
</feature>
<evidence type="ECO:0000313" key="3">
    <source>
        <dbReference type="Proteomes" id="UP000095358"/>
    </source>
</evidence>
<dbReference type="EMBL" id="LPNN01000001">
    <property type="protein sequence ID" value="OEJ92827.1"/>
    <property type="molecule type" value="Genomic_DNA"/>
</dbReference>
<accession>A0A1E5S0T0</accession>
<comment type="caution">
    <text evidence="2">The sequence shown here is derived from an EMBL/GenBank/DDBJ whole genome shotgun (WGS) entry which is preliminary data.</text>
</comment>
<proteinExistence type="predicted"/>
<protein>
    <submittedName>
        <fullName evidence="2">Uncharacterized protein</fullName>
    </submittedName>
</protein>